<feature type="domain" description="HTH La-type RNA-binding" evidence="4">
    <location>
        <begin position="55"/>
        <end position="146"/>
    </location>
</feature>
<dbReference type="AlphaFoldDB" id="A0A3B4Y1Z2"/>
<dbReference type="Ensembl" id="ENSSLDT00000022619.1">
    <property type="protein sequence ID" value="ENSSLDP00000021903.1"/>
    <property type="gene ID" value="ENSSLDG00000017081.1"/>
</dbReference>
<dbReference type="InterPro" id="IPR006630">
    <property type="entry name" value="La_HTH"/>
</dbReference>
<dbReference type="GO" id="GO:0005634">
    <property type="term" value="C:nucleus"/>
    <property type="evidence" value="ECO:0007669"/>
    <property type="project" value="TreeGrafter"/>
</dbReference>
<protein>
    <submittedName>
        <fullName evidence="6">La-related protein 6-like</fullName>
    </submittedName>
</protein>
<keyword evidence="7" id="KW-1185">Reference proteome</keyword>
<reference evidence="6" key="2">
    <citation type="submission" date="2025-09" db="UniProtKB">
        <authorList>
            <consortium name="Ensembl"/>
        </authorList>
    </citation>
    <scope>IDENTIFICATION</scope>
</reference>
<feature type="domain" description="SUZ-C" evidence="5">
    <location>
        <begin position="358"/>
        <end position="408"/>
    </location>
</feature>
<dbReference type="InterPro" id="IPR024642">
    <property type="entry name" value="SUZ-C"/>
</dbReference>
<evidence type="ECO:0000313" key="7">
    <source>
        <dbReference type="Proteomes" id="UP000261360"/>
    </source>
</evidence>
<dbReference type="PANTHER" id="PTHR22792">
    <property type="entry name" value="LUPUS LA PROTEIN-RELATED"/>
    <property type="match status" value="1"/>
</dbReference>
<dbReference type="PROSITE" id="PS50961">
    <property type="entry name" value="HTH_LA"/>
    <property type="match status" value="1"/>
</dbReference>
<proteinExistence type="predicted"/>
<evidence type="ECO:0000313" key="6">
    <source>
        <dbReference type="Ensembl" id="ENSSLDP00000021903.1"/>
    </source>
</evidence>
<name>A0A3B4Y1Z2_SERLL</name>
<reference evidence="6" key="1">
    <citation type="submission" date="2025-08" db="UniProtKB">
        <authorList>
            <consortium name="Ensembl"/>
        </authorList>
    </citation>
    <scope>IDENTIFICATION</scope>
</reference>
<evidence type="ECO:0000256" key="1">
    <source>
        <dbReference type="ARBA" id="ARBA00022884"/>
    </source>
</evidence>
<dbReference type="PANTHER" id="PTHR22792:SF61">
    <property type="entry name" value="LA RIBONUCLEOPROTEIN DOMAIN FAMILY MEMBER 6"/>
    <property type="match status" value="1"/>
</dbReference>
<evidence type="ECO:0000256" key="3">
    <source>
        <dbReference type="SAM" id="MobiDB-lite"/>
    </source>
</evidence>
<feature type="region of interest" description="Disordered" evidence="3">
    <location>
        <begin position="1"/>
        <end position="20"/>
    </location>
</feature>
<keyword evidence="1 2" id="KW-0694">RNA-binding</keyword>
<dbReference type="Proteomes" id="UP000261360">
    <property type="component" value="Unplaced"/>
</dbReference>
<evidence type="ECO:0000256" key="2">
    <source>
        <dbReference type="PROSITE-ProRule" id="PRU00332"/>
    </source>
</evidence>
<dbReference type="Gene3D" id="1.10.10.10">
    <property type="entry name" value="Winged helix-like DNA-binding domain superfamily/Winged helix DNA-binding domain"/>
    <property type="match status" value="1"/>
</dbReference>
<dbReference type="Pfam" id="PF12901">
    <property type="entry name" value="SUZ-C"/>
    <property type="match status" value="1"/>
</dbReference>
<organism evidence="6 7">
    <name type="scientific">Seriola lalandi dorsalis</name>
    <dbReference type="NCBI Taxonomy" id="1841481"/>
    <lineage>
        <taxon>Eukaryota</taxon>
        <taxon>Metazoa</taxon>
        <taxon>Chordata</taxon>
        <taxon>Craniata</taxon>
        <taxon>Vertebrata</taxon>
        <taxon>Euteleostomi</taxon>
        <taxon>Actinopterygii</taxon>
        <taxon>Neopterygii</taxon>
        <taxon>Teleostei</taxon>
        <taxon>Neoteleostei</taxon>
        <taxon>Acanthomorphata</taxon>
        <taxon>Carangaria</taxon>
        <taxon>Carangiformes</taxon>
        <taxon>Carangidae</taxon>
        <taxon>Seriola</taxon>
    </lineage>
</organism>
<dbReference type="PROSITE" id="PS51938">
    <property type="entry name" value="SUZ_C"/>
    <property type="match status" value="1"/>
</dbReference>
<evidence type="ECO:0000259" key="4">
    <source>
        <dbReference type="PROSITE" id="PS50961"/>
    </source>
</evidence>
<dbReference type="InterPro" id="IPR036390">
    <property type="entry name" value="WH_DNA-bd_sf"/>
</dbReference>
<dbReference type="SMART" id="SM00715">
    <property type="entry name" value="LA"/>
    <property type="match status" value="1"/>
</dbReference>
<dbReference type="STRING" id="1841481.ENSSLDP00000021903"/>
<feature type="compositionally biased region" description="Polar residues" evidence="3">
    <location>
        <begin position="282"/>
        <end position="291"/>
    </location>
</feature>
<feature type="compositionally biased region" description="Polar residues" evidence="3">
    <location>
        <begin position="300"/>
        <end position="317"/>
    </location>
</feature>
<dbReference type="Pfam" id="PF05383">
    <property type="entry name" value="La"/>
    <property type="match status" value="1"/>
</dbReference>
<dbReference type="InterPro" id="IPR045180">
    <property type="entry name" value="La_dom_prot"/>
</dbReference>
<feature type="region of interest" description="Disordered" evidence="3">
    <location>
        <begin position="265"/>
        <end position="317"/>
    </location>
</feature>
<sequence>MSKNSTTPPPHPSKGTTPHSAQAIALLKPERYSVGGGGGGGGREGGLENAGEKQKCSFLPCECLIKAHLEDLFSNSHLAEDGFLLKHVQKNKQGYVSLKLLTCLKKIKALTTNWYMTLAAAERSDLLEVNDERTKVRRIEPLPRWLLCSPSSKLLLVWNICEEQTGEDRAARGLERLSLSERILQFRAYSGVTSVWILHPGKMLPKELQCYAKRHRELGQHLCAVVKFDSLEAVRKTYSVLKAGEDKSNGKDMCVVPLGFQSTHHISKDKSSEDKTEDESVDTLSQKNPLETSEDPVQEEPSSPATTPDTCQPQNTLNSSIQSSCEQISTSCSGQSFSGLNVRYSRMSWCSGDCDKESFGIPWVLRRKFAASALNPKAPGLPYASGVMQRVLRQPFGPDGTKGFQGRGKPGCLFWETCSCKPQADGGSI</sequence>
<dbReference type="GO" id="GO:0003729">
    <property type="term" value="F:mRNA binding"/>
    <property type="evidence" value="ECO:0007669"/>
    <property type="project" value="TreeGrafter"/>
</dbReference>
<dbReference type="InterPro" id="IPR036388">
    <property type="entry name" value="WH-like_DNA-bd_sf"/>
</dbReference>
<dbReference type="GeneTree" id="ENSGT00940000165636"/>
<evidence type="ECO:0000259" key="5">
    <source>
        <dbReference type="PROSITE" id="PS51938"/>
    </source>
</evidence>
<accession>A0A3B4Y1Z2</accession>
<dbReference type="SUPFAM" id="SSF46785">
    <property type="entry name" value="Winged helix' DNA-binding domain"/>
    <property type="match status" value="1"/>
</dbReference>